<dbReference type="PANTHER" id="PTHR33927:SF5">
    <property type="entry name" value="ENZYME, PUTATIVE (AFU_ORTHOLOGUE AFUA_8G01222)-RELATED"/>
    <property type="match status" value="1"/>
</dbReference>
<comment type="caution">
    <text evidence="2">The sequence shown here is derived from an EMBL/GenBank/DDBJ whole genome shotgun (WGS) entry which is preliminary data.</text>
</comment>
<protein>
    <submittedName>
        <fullName evidence="2">Ferredoxin-NADP reductase</fullName>
    </submittedName>
</protein>
<dbReference type="InterPro" id="IPR052979">
    <property type="entry name" value="Adenylate-forming_domain"/>
</dbReference>
<evidence type="ECO:0000256" key="1">
    <source>
        <dbReference type="SAM" id="Phobius"/>
    </source>
</evidence>
<keyword evidence="1" id="KW-0472">Membrane</keyword>
<feature type="transmembrane region" description="Helical" evidence="1">
    <location>
        <begin position="64"/>
        <end position="83"/>
    </location>
</feature>
<organism evidence="2 3">
    <name type="scientific">Amycolatopsis sulphurea</name>
    <dbReference type="NCBI Taxonomy" id="76022"/>
    <lineage>
        <taxon>Bacteria</taxon>
        <taxon>Bacillati</taxon>
        <taxon>Actinomycetota</taxon>
        <taxon>Actinomycetes</taxon>
        <taxon>Pseudonocardiales</taxon>
        <taxon>Pseudonocardiaceae</taxon>
        <taxon>Amycolatopsis</taxon>
    </lineage>
</organism>
<keyword evidence="1" id="KW-1133">Transmembrane helix</keyword>
<name>A0A2A9G2S5_9PSEU</name>
<feature type="transmembrane region" description="Helical" evidence="1">
    <location>
        <begin position="136"/>
        <end position="156"/>
    </location>
</feature>
<proteinExistence type="predicted"/>
<keyword evidence="1" id="KW-0812">Transmembrane</keyword>
<reference evidence="2 3" key="1">
    <citation type="submission" date="2017-10" db="EMBL/GenBank/DDBJ databases">
        <title>Sequencing the genomes of 1000 actinobacteria strains.</title>
        <authorList>
            <person name="Klenk H.-P."/>
        </authorList>
    </citation>
    <scope>NUCLEOTIDE SEQUENCE [LARGE SCALE GENOMIC DNA]</scope>
    <source>
        <strain evidence="2 3">DSM 46092</strain>
    </source>
</reference>
<dbReference type="SUPFAM" id="SSF52343">
    <property type="entry name" value="Ferredoxin reductase-like, C-terminal NADP-linked domain"/>
    <property type="match status" value="1"/>
</dbReference>
<gene>
    <name evidence="2" type="ORF">ATK36_1038</name>
</gene>
<keyword evidence="3" id="KW-1185">Reference proteome</keyword>
<evidence type="ECO:0000313" key="3">
    <source>
        <dbReference type="Proteomes" id="UP000243542"/>
    </source>
</evidence>
<sequence>MPVYASLIFALVRHYLILMQTRPLRVAGWIQLTETSANVASVPGRSSPQRGVRALLKHPVVSPYVRLSAAVLVLNAVIAVAVWPDLTQPGAADLALANLAAAIFLRQRHVVNIAFRLATRMPRSWPYALRWAAGKVSHYGGLHVGTATAGVAWYLVSVGFLVRSGEPMVLPIVIAAGLVVLTALAVRPVRERWHDLFERAHRWGGWALLVLVVADTVRTSDGATWQPWVVGLVVLSAAWPWLRLRRVPVEVTRHSRHAASVRFPHPPTFPPGSAVTLSLAPLREWHSFAAIGTGEGGYGRVLISRAGDWTGRFIDDPPSHVWLKSGPIAGMGGAAALFPRVLFVATGSGIGPLMSVMTRRDLPFRLLWITRDPVATYGEELLAEVRQLAPDFVVWNTGEQGKPDVLALTEQHCAESGAEAVICVSNKRLTWQVVTGMEQRGVASYGAIWDS</sequence>
<accession>A0A2A9G2S5</accession>
<dbReference type="EMBL" id="PDJK01000001">
    <property type="protein sequence ID" value="PFG57453.1"/>
    <property type="molecule type" value="Genomic_DNA"/>
</dbReference>
<dbReference type="PANTHER" id="PTHR33927">
    <property type="entry name" value="TRANSMEMBRANE PROTEIN"/>
    <property type="match status" value="1"/>
</dbReference>
<evidence type="ECO:0000313" key="2">
    <source>
        <dbReference type="EMBL" id="PFG57453.1"/>
    </source>
</evidence>
<dbReference type="Proteomes" id="UP000243542">
    <property type="component" value="Unassembled WGS sequence"/>
</dbReference>
<dbReference type="AlphaFoldDB" id="A0A2A9G2S5"/>
<feature type="transmembrane region" description="Helical" evidence="1">
    <location>
        <begin position="168"/>
        <end position="189"/>
    </location>
</feature>
<dbReference type="InterPro" id="IPR039261">
    <property type="entry name" value="FNR_nucleotide-bd"/>
</dbReference>